<evidence type="ECO:0000256" key="8">
    <source>
        <dbReference type="ARBA" id="ARBA00023211"/>
    </source>
</evidence>
<evidence type="ECO:0000256" key="3">
    <source>
        <dbReference type="ARBA" id="ARBA00001954"/>
    </source>
</evidence>
<reference evidence="12" key="2">
    <citation type="submission" date="2021-03" db="EMBL/GenBank/DDBJ databases">
        <authorList>
            <person name="Jaffe A."/>
        </authorList>
    </citation>
    <scope>NUCLEOTIDE SEQUENCE</scope>
    <source>
        <strain evidence="12">RIFCSPHIGHO2_01_FULL_GW2011_AR10_43_9</strain>
    </source>
</reference>
<evidence type="ECO:0000256" key="1">
    <source>
        <dbReference type="ARBA" id="ARBA00001936"/>
    </source>
</evidence>
<protein>
    <submittedName>
        <fullName evidence="11">Ribulose-phosphate 3-epimerase</fullName>
    </submittedName>
</protein>
<dbReference type="Proteomes" id="UP000577419">
    <property type="component" value="Unassembled WGS sequence"/>
</dbReference>
<dbReference type="CDD" id="cd00429">
    <property type="entry name" value="RPE"/>
    <property type="match status" value="1"/>
</dbReference>
<name>A0A7J4IXK1_9ARCH</name>
<dbReference type="FunFam" id="3.20.20.70:FF:000191">
    <property type="entry name" value="ribulose-phosphate 3-epimerase isoform X2"/>
    <property type="match status" value="1"/>
</dbReference>
<dbReference type="GO" id="GO:0006163">
    <property type="term" value="P:purine nucleotide metabolic process"/>
    <property type="evidence" value="ECO:0007669"/>
    <property type="project" value="UniProtKB-ARBA"/>
</dbReference>
<dbReference type="NCBIfam" id="NF004076">
    <property type="entry name" value="PRK05581.1-4"/>
    <property type="match status" value="1"/>
</dbReference>
<evidence type="ECO:0000313" key="12">
    <source>
        <dbReference type="EMBL" id="MBS3058877.1"/>
    </source>
</evidence>
<keyword evidence="6" id="KW-0862">Zinc</keyword>
<dbReference type="GO" id="GO:0046496">
    <property type="term" value="P:nicotinamide nucleotide metabolic process"/>
    <property type="evidence" value="ECO:0007669"/>
    <property type="project" value="UniProtKB-ARBA"/>
</dbReference>
<dbReference type="EMBL" id="DUFG01000033">
    <property type="protein sequence ID" value="HIH08975.1"/>
    <property type="molecule type" value="Genomic_DNA"/>
</dbReference>
<evidence type="ECO:0000313" key="13">
    <source>
        <dbReference type="Proteomes" id="UP000577419"/>
    </source>
</evidence>
<comment type="caution">
    <text evidence="11">The sequence shown here is derived from an EMBL/GenBank/DDBJ whole genome shotgun (WGS) entry which is preliminary data.</text>
</comment>
<evidence type="ECO:0000256" key="4">
    <source>
        <dbReference type="ARBA" id="ARBA00011738"/>
    </source>
</evidence>
<dbReference type="GO" id="GO:0006091">
    <property type="term" value="P:generation of precursor metabolites and energy"/>
    <property type="evidence" value="ECO:0007669"/>
    <property type="project" value="UniProtKB-ARBA"/>
</dbReference>
<keyword evidence="10" id="KW-0119">Carbohydrate metabolism</keyword>
<dbReference type="EMBL" id="JAGVWF010000005">
    <property type="protein sequence ID" value="MBS3058877.1"/>
    <property type="molecule type" value="Genomic_DNA"/>
</dbReference>
<dbReference type="InterPro" id="IPR013785">
    <property type="entry name" value="Aldolase_TIM"/>
</dbReference>
<gene>
    <name evidence="11" type="ORF">HA237_06485</name>
    <name evidence="12" type="ORF">J4224_00440</name>
</gene>
<dbReference type="InterPro" id="IPR000056">
    <property type="entry name" value="Ribul_P_3_epim-like"/>
</dbReference>
<evidence type="ECO:0000313" key="11">
    <source>
        <dbReference type="EMBL" id="HIH08975.1"/>
    </source>
</evidence>
<evidence type="ECO:0000256" key="9">
    <source>
        <dbReference type="ARBA" id="ARBA00023235"/>
    </source>
</evidence>
<dbReference type="PANTHER" id="PTHR11749">
    <property type="entry name" value="RIBULOSE-5-PHOSPHATE-3-EPIMERASE"/>
    <property type="match status" value="1"/>
</dbReference>
<dbReference type="AlphaFoldDB" id="A0A7J4IXK1"/>
<comment type="subunit">
    <text evidence="4">Homodimer.</text>
</comment>
<keyword evidence="5" id="KW-0479">Metal-binding</keyword>
<dbReference type="Proteomes" id="UP000683213">
    <property type="component" value="Unassembled WGS sequence"/>
</dbReference>
<reference evidence="12" key="3">
    <citation type="submission" date="2021-05" db="EMBL/GenBank/DDBJ databases">
        <title>Protein family content uncovers lineage relationships and bacterial pathway maintenance mechanisms in DPANN archaea.</title>
        <authorList>
            <person name="Castelle C.J."/>
            <person name="Meheust R."/>
            <person name="Jaffe A.L."/>
            <person name="Seitz K."/>
            <person name="Gong X."/>
            <person name="Baker B.J."/>
            <person name="Banfield J.F."/>
        </authorList>
    </citation>
    <scope>NUCLEOTIDE SEQUENCE</scope>
    <source>
        <strain evidence="12">RIFCSPHIGHO2_01_FULL_GW2011_AR10_43_9</strain>
    </source>
</reference>
<comment type="cofactor">
    <cofactor evidence="3">
        <name>Fe(2+)</name>
        <dbReference type="ChEBI" id="CHEBI:29033"/>
    </cofactor>
</comment>
<dbReference type="GO" id="GO:0005975">
    <property type="term" value="P:carbohydrate metabolic process"/>
    <property type="evidence" value="ECO:0007669"/>
    <property type="project" value="InterPro"/>
</dbReference>
<dbReference type="GO" id="GO:0046872">
    <property type="term" value="F:metal ion binding"/>
    <property type="evidence" value="ECO:0007669"/>
    <property type="project" value="UniProtKB-KW"/>
</dbReference>
<keyword evidence="8" id="KW-0464">Manganese</keyword>
<comment type="cofactor">
    <cofactor evidence="1">
        <name>Mn(2+)</name>
        <dbReference type="ChEBI" id="CHEBI:29035"/>
    </cofactor>
</comment>
<evidence type="ECO:0000256" key="7">
    <source>
        <dbReference type="ARBA" id="ARBA00023004"/>
    </source>
</evidence>
<evidence type="ECO:0000256" key="2">
    <source>
        <dbReference type="ARBA" id="ARBA00001947"/>
    </source>
</evidence>
<reference evidence="11" key="1">
    <citation type="journal article" date="2020" name="bioRxiv">
        <title>A rank-normalized archaeal taxonomy based on genome phylogeny resolves widespread incomplete and uneven classifications.</title>
        <authorList>
            <person name="Rinke C."/>
            <person name="Chuvochina M."/>
            <person name="Mussig A.J."/>
            <person name="Chaumeil P.-A."/>
            <person name="Waite D.W."/>
            <person name="Whitman W.B."/>
            <person name="Parks D.H."/>
            <person name="Hugenholtz P."/>
        </authorList>
    </citation>
    <scope>NUCLEOTIDE SEQUENCE</scope>
    <source>
        <strain evidence="11">UBA10011</strain>
    </source>
</reference>
<accession>A0A7J4IXK1</accession>
<dbReference type="GO" id="GO:0016857">
    <property type="term" value="F:racemase and epimerase activity, acting on carbohydrates and derivatives"/>
    <property type="evidence" value="ECO:0007669"/>
    <property type="project" value="InterPro"/>
</dbReference>
<proteinExistence type="predicted"/>
<dbReference type="Pfam" id="PF00834">
    <property type="entry name" value="Ribul_P_3_epim"/>
    <property type="match status" value="1"/>
</dbReference>
<keyword evidence="9" id="KW-0413">Isomerase</keyword>
<dbReference type="GO" id="GO:1901135">
    <property type="term" value="P:carbohydrate derivative metabolic process"/>
    <property type="evidence" value="ECO:0007669"/>
    <property type="project" value="UniProtKB-ARBA"/>
</dbReference>
<keyword evidence="7" id="KW-0408">Iron</keyword>
<comment type="cofactor">
    <cofactor evidence="2">
        <name>Zn(2+)</name>
        <dbReference type="ChEBI" id="CHEBI:29105"/>
    </cofactor>
</comment>
<evidence type="ECO:0000256" key="6">
    <source>
        <dbReference type="ARBA" id="ARBA00022833"/>
    </source>
</evidence>
<dbReference type="SUPFAM" id="SSF51366">
    <property type="entry name" value="Ribulose-phoshate binding barrel"/>
    <property type="match status" value="1"/>
</dbReference>
<sequence length="215" mass="23643">MAKVGVSVLSADFSKVKEWLPQLEKAKPEMIQWDVMDNKYVPNSGVPIEEIKKLRPKTKLFFDVHLMVQQPEKYFNQLKGYGADSLTFHVETSNNPKKTIKEIRGLGLGAGIAVNNKISAKKISPFLSKVDLALVMTVEAGFGGQNFIEKNLSKVKLLREAIDKEGLNCEIQVDGGINAETGKKSVEAGADILIAGSYVIKSGDIPKRVQTLKNL</sequence>
<evidence type="ECO:0000256" key="10">
    <source>
        <dbReference type="ARBA" id="ARBA00023277"/>
    </source>
</evidence>
<evidence type="ECO:0000256" key="5">
    <source>
        <dbReference type="ARBA" id="ARBA00022723"/>
    </source>
</evidence>
<dbReference type="InterPro" id="IPR011060">
    <property type="entry name" value="RibuloseP-bd_barrel"/>
</dbReference>
<dbReference type="Gene3D" id="3.20.20.70">
    <property type="entry name" value="Aldolase class I"/>
    <property type="match status" value="1"/>
</dbReference>
<organism evidence="11 13">
    <name type="scientific">Candidatus Iainarchaeum sp</name>
    <dbReference type="NCBI Taxonomy" id="3101447"/>
    <lineage>
        <taxon>Archaea</taxon>
        <taxon>Candidatus Iainarchaeota</taxon>
        <taxon>Candidatus Iainarchaeia</taxon>
        <taxon>Candidatus Iainarchaeales</taxon>
        <taxon>Candidatus Iainarchaeaceae</taxon>
        <taxon>Candidatus Iainarchaeum</taxon>
    </lineage>
</organism>